<organism evidence="2 3">
    <name type="scientific">Kribbibacterium absianum</name>
    <dbReference type="NCBI Taxonomy" id="3044210"/>
    <lineage>
        <taxon>Bacteria</taxon>
        <taxon>Bacillati</taxon>
        <taxon>Actinomycetota</taxon>
        <taxon>Coriobacteriia</taxon>
        <taxon>Coriobacteriales</taxon>
        <taxon>Kribbibacteriaceae</taxon>
        <taxon>Kribbibacterium</taxon>
    </lineage>
</organism>
<dbReference type="Proteomes" id="UP001431693">
    <property type="component" value="Unassembled WGS sequence"/>
</dbReference>
<evidence type="ECO:0000256" key="1">
    <source>
        <dbReference type="SAM" id="Phobius"/>
    </source>
</evidence>
<keyword evidence="1" id="KW-0812">Transmembrane</keyword>
<gene>
    <name evidence="2" type="ORF">QJ043_08985</name>
</gene>
<dbReference type="RefSeq" id="WP_283713370.1">
    <property type="nucleotide sequence ID" value="NZ_JASJEW010000003.1"/>
</dbReference>
<evidence type="ECO:0000313" key="3">
    <source>
        <dbReference type="Proteomes" id="UP001431693"/>
    </source>
</evidence>
<dbReference type="EMBL" id="JASJEX010000004">
    <property type="protein sequence ID" value="MDJ1130208.1"/>
    <property type="molecule type" value="Genomic_DNA"/>
</dbReference>
<comment type="caution">
    <text evidence="2">The sequence shown here is derived from an EMBL/GenBank/DDBJ whole genome shotgun (WGS) entry which is preliminary data.</text>
</comment>
<protein>
    <recommendedName>
        <fullName evidence="4">Zn-finger containing protein</fullName>
    </recommendedName>
</protein>
<evidence type="ECO:0000313" key="2">
    <source>
        <dbReference type="EMBL" id="MDJ1130208.1"/>
    </source>
</evidence>
<proteinExistence type="predicted"/>
<accession>A0ABT6ZMC1</accession>
<keyword evidence="3" id="KW-1185">Reference proteome</keyword>
<reference evidence="2" key="1">
    <citation type="submission" date="2023-05" db="EMBL/GenBank/DDBJ databases">
        <title>[olsenella] sp. nov., isolated from a pig farm feces dump.</title>
        <authorList>
            <person name="Chang Y.-H."/>
        </authorList>
    </citation>
    <scope>NUCLEOTIDE SEQUENCE</scope>
    <source>
        <strain evidence="2">YH-ols2217</strain>
    </source>
</reference>
<name>A0ABT6ZMC1_9ACTN</name>
<evidence type="ECO:0008006" key="4">
    <source>
        <dbReference type="Google" id="ProtNLM"/>
    </source>
</evidence>
<keyword evidence="1" id="KW-1133">Transmembrane helix</keyword>
<sequence length="136" mass="15222">MANGGFSQKFEQWLYGRNGSDDVARLCANVALVLVVVDLFTGTRWLSGVALCLIVYALYRAFSKDVAARARENEAFMSKLGPARPWVSSPVATIKDHRDYKYMKCPDCGQRCRVPRGKGKVRVTCRACHKKFEAKA</sequence>
<keyword evidence="1" id="KW-0472">Membrane</keyword>
<feature type="transmembrane region" description="Helical" evidence="1">
    <location>
        <begin position="45"/>
        <end position="62"/>
    </location>
</feature>